<dbReference type="GO" id="GO:0006457">
    <property type="term" value="P:protein folding"/>
    <property type="evidence" value="ECO:0007669"/>
    <property type="project" value="InterPro"/>
</dbReference>
<dbReference type="PRINTS" id="PR00153">
    <property type="entry name" value="CSAPPISMRASE"/>
</dbReference>
<keyword evidence="6" id="KW-0747">Spliceosome</keyword>
<dbReference type="InterPro" id="IPR013260">
    <property type="entry name" value="mRNA_splic_SYF2"/>
</dbReference>
<evidence type="ECO:0000256" key="11">
    <source>
        <dbReference type="SAM" id="Coils"/>
    </source>
</evidence>
<dbReference type="InParanoid" id="A0A0V0QIA0"/>
<dbReference type="EMBL" id="LDAU01000163">
    <property type="protein sequence ID" value="KRX01818.1"/>
    <property type="molecule type" value="Genomic_DNA"/>
</dbReference>
<evidence type="ECO:0000259" key="12">
    <source>
        <dbReference type="PROSITE" id="PS50072"/>
    </source>
</evidence>
<sequence>MSKKFPQVIFDIAIGGTSVGRITFELFTDITPKTAENFRGLCTGEYGTTTINGNKKKLIYKDSKFHRIIDQFVVQGGDFVNGNGTGNASIYGGQFADENFSRRHACAGLLSMANAGRNTNGSQFFITLKACPHLDGKHVVFGQVIDGMDVVRKMAKVPVDMNDKPKIPVEIINCDQIGDARHYIRNDPFSKDNQLIIKKSELEKQEQIASDLHKEEQEQHRQKLEKLKNQIKQLDQAKQEEDEELQILNQASKKLSQSTQERLKAIQLKMNEARRGNTKAVLEEQIRAEDPNYEKNKKLQKYYEKKEQKLKTLESQGLTKEQTYLNQTASQAEYSKGKQKNKNESFGWDVFNSDSVYKAYEKRCSNLKVDQEHYQKQKENPNIGSLEEGASRLSEDLQKQIEKRAKFSNRRKYNEDEKVDFINDRNKVFNQKLNRAFDPYVQEIRENLERKTAQNF</sequence>
<evidence type="ECO:0000313" key="13">
    <source>
        <dbReference type="EMBL" id="KRX01818.1"/>
    </source>
</evidence>
<evidence type="ECO:0000256" key="10">
    <source>
        <dbReference type="ARBA" id="ARBA00023242"/>
    </source>
</evidence>
<evidence type="ECO:0000256" key="1">
    <source>
        <dbReference type="ARBA" id="ARBA00000971"/>
    </source>
</evidence>
<name>A0A0V0QIA0_PSEPJ</name>
<dbReference type="OrthoDB" id="408413at2759"/>
<gene>
    <name evidence="13" type="ORF">PPERSA_00528</name>
</gene>
<dbReference type="Gene3D" id="2.40.100.10">
    <property type="entry name" value="Cyclophilin-like"/>
    <property type="match status" value="1"/>
</dbReference>
<dbReference type="InterPro" id="IPR020892">
    <property type="entry name" value="Cyclophilin-type_PPIase_CS"/>
</dbReference>
<dbReference type="PROSITE" id="PS00170">
    <property type="entry name" value="CSA_PPIASE_1"/>
    <property type="match status" value="1"/>
</dbReference>
<proteinExistence type="inferred from homology"/>
<evidence type="ECO:0000256" key="8">
    <source>
        <dbReference type="ARBA" id="ARBA00023187"/>
    </source>
</evidence>
<dbReference type="GO" id="GO:0008380">
    <property type="term" value="P:RNA splicing"/>
    <property type="evidence" value="ECO:0007669"/>
    <property type="project" value="UniProtKB-KW"/>
</dbReference>
<keyword evidence="7" id="KW-0697">Rotamase</keyword>
<keyword evidence="9 13" id="KW-0413">Isomerase</keyword>
<dbReference type="PANTHER" id="PTHR11071:SF561">
    <property type="entry name" value="PEPTIDYL-PROLYL CIS-TRANS ISOMERASE D-RELATED"/>
    <property type="match status" value="1"/>
</dbReference>
<keyword evidence="10" id="KW-0539">Nucleus</keyword>
<protein>
    <recommendedName>
        <fullName evidence="4">peptidylprolyl isomerase</fullName>
        <ecNumber evidence="4">5.2.1.8</ecNumber>
    </recommendedName>
</protein>
<dbReference type="Pfam" id="PF00160">
    <property type="entry name" value="Pro_isomerase"/>
    <property type="match status" value="1"/>
</dbReference>
<evidence type="ECO:0000256" key="4">
    <source>
        <dbReference type="ARBA" id="ARBA00013194"/>
    </source>
</evidence>
<evidence type="ECO:0000256" key="2">
    <source>
        <dbReference type="ARBA" id="ARBA00004123"/>
    </source>
</evidence>
<dbReference type="InterPro" id="IPR002130">
    <property type="entry name" value="Cyclophilin-type_PPIase_dom"/>
</dbReference>
<dbReference type="GO" id="GO:0003755">
    <property type="term" value="F:peptidyl-prolyl cis-trans isomerase activity"/>
    <property type="evidence" value="ECO:0007669"/>
    <property type="project" value="UniProtKB-KW"/>
</dbReference>
<dbReference type="SUPFAM" id="SSF50891">
    <property type="entry name" value="Cyclophilin-like"/>
    <property type="match status" value="1"/>
</dbReference>
<dbReference type="EC" id="5.2.1.8" evidence="4"/>
<reference evidence="13 14" key="1">
    <citation type="journal article" date="2015" name="Sci. Rep.">
        <title>Genome of the facultative scuticociliatosis pathogen Pseudocohnilembus persalinus provides insight into its virulence through horizontal gene transfer.</title>
        <authorList>
            <person name="Xiong J."/>
            <person name="Wang G."/>
            <person name="Cheng J."/>
            <person name="Tian M."/>
            <person name="Pan X."/>
            <person name="Warren A."/>
            <person name="Jiang C."/>
            <person name="Yuan D."/>
            <person name="Miao W."/>
        </authorList>
    </citation>
    <scope>NUCLEOTIDE SEQUENCE [LARGE SCALE GENOMIC DNA]</scope>
    <source>
        <strain evidence="13">36N120E</strain>
    </source>
</reference>
<dbReference type="GO" id="GO:0016018">
    <property type="term" value="F:cyclosporin A binding"/>
    <property type="evidence" value="ECO:0007669"/>
    <property type="project" value="TreeGrafter"/>
</dbReference>
<dbReference type="GO" id="GO:0005737">
    <property type="term" value="C:cytoplasm"/>
    <property type="evidence" value="ECO:0007669"/>
    <property type="project" value="TreeGrafter"/>
</dbReference>
<evidence type="ECO:0000313" key="14">
    <source>
        <dbReference type="Proteomes" id="UP000054937"/>
    </source>
</evidence>
<dbReference type="Pfam" id="PF08231">
    <property type="entry name" value="SYF2"/>
    <property type="match status" value="1"/>
</dbReference>
<feature type="coiled-coil region" evidence="11">
    <location>
        <begin position="199"/>
        <end position="258"/>
    </location>
</feature>
<dbReference type="AlphaFoldDB" id="A0A0V0QIA0"/>
<evidence type="ECO:0000256" key="5">
    <source>
        <dbReference type="ARBA" id="ARBA00022664"/>
    </source>
</evidence>
<dbReference type="CDD" id="cd01926">
    <property type="entry name" value="cyclophilin_ABH_like"/>
    <property type="match status" value="1"/>
</dbReference>
<dbReference type="PANTHER" id="PTHR11071">
    <property type="entry name" value="PEPTIDYL-PROLYL CIS-TRANS ISOMERASE"/>
    <property type="match status" value="1"/>
</dbReference>
<accession>A0A0V0QIA0</accession>
<evidence type="ECO:0000256" key="7">
    <source>
        <dbReference type="ARBA" id="ARBA00023110"/>
    </source>
</evidence>
<evidence type="ECO:0000256" key="9">
    <source>
        <dbReference type="ARBA" id="ARBA00023235"/>
    </source>
</evidence>
<dbReference type="FunFam" id="2.40.100.10:FF:000025">
    <property type="entry name" value="Peptidyl-prolyl cis-trans isomerase CYP19-2"/>
    <property type="match status" value="1"/>
</dbReference>
<comment type="caution">
    <text evidence="13">The sequence shown here is derived from an EMBL/GenBank/DDBJ whole genome shotgun (WGS) entry which is preliminary data.</text>
</comment>
<dbReference type="InterPro" id="IPR029000">
    <property type="entry name" value="Cyclophilin-like_dom_sf"/>
</dbReference>
<comment type="similarity">
    <text evidence="3">Belongs to the SYF2 family.</text>
</comment>
<keyword evidence="5" id="KW-0507">mRNA processing</keyword>
<organism evidence="13 14">
    <name type="scientific">Pseudocohnilembus persalinus</name>
    <name type="common">Ciliate</name>
    <dbReference type="NCBI Taxonomy" id="266149"/>
    <lineage>
        <taxon>Eukaryota</taxon>
        <taxon>Sar</taxon>
        <taxon>Alveolata</taxon>
        <taxon>Ciliophora</taxon>
        <taxon>Intramacronucleata</taxon>
        <taxon>Oligohymenophorea</taxon>
        <taxon>Scuticociliatia</taxon>
        <taxon>Philasterida</taxon>
        <taxon>Pseudocohnilembidae</taxon>
        <taxon>Pseudocohnilembus</taxon>
    </lineage>
</organism>
<keyword evidence="8" id="KW-0508">mRNA splicing</keyword>
<dbReference type="Proteomes" id="UP000054937">
    <property type="component" value="Unassembled WGS sequence"/>
</dbReference>
<keyword evidence="11" id="KW-0175">Coiled coil</keyword>
<evidence type="ECO:0000256" key="6">
    <source>
        <dbReference type="ARBA" id="ARBA00022728"/>
    </source>
</evidence>
<comment type="catalytic activity">
    <reaction evidence="1">
        <text>[protein]-peptidylproline (omega=180) = [protein]-peptidylproline (omega=0)</text>
        <dbReference type="Rhea" id="RHEA:16237"/>
        <dbReference type="Rhea" id="RHEA-COMP:10747"/>
        <dbReference type="Rhea" id="RHEA-COMP:10748"/>
        <dbReference type="ChEBI" id="CHEBI:83833"/>
        <dbReference type="ChEBI" id="CHEBI:83834"/>
        <dbReference type="EC" id="5.2.1.8"/>
    </reaction>
</comment>
<evidence type="ECO:0000256" key="3">
    <source>
        <dbReference type="ARBA" id="ARBA00010028"/>
    </source>
</evidence>
<dbReference type="PROSITE" id="PS50072">
    <property type="entry name" value="CSA_PPIASE_2"/>
    <property type="match status" value="1"/>
</dbReference>
<dbReference type="GO" id="GO:0005681">
    <property type="term" value="C:spliceosomal complex"/>
    <property type="evidence" value="ECO:0007669"/>
    <property type="project" value="UniProtKB-KW"/>
</dbReference>
<dbReference type="OMA" id="YFNQHTA"/>
<keyword evidence="14" id="KW-1185">Reference proteome</keyword>
<comment type="subcellular location">
    <subcellularLocation>
        <location evidence="2">Nucleus</location>
    </subcellularLocation>
</comment>
<dbReference type="GO" id="GO:0006397">
    <property type="term" value="P:mRNA processing"/>
    <property type="evidence" value="ECO:0007669"/>
    <property type="project" value="UniProtKB-KW"/>
</dbReference>
<feature type="domain" description="PPIase cyclophilin-type" evidence="12">
    <location>
        <begin position="9"/>
        <end position="176"/>
    </location>
</feature>